<dbReference type="Proteomes" id="UP000662618">
    <property type="component" value="Unassembled WGS sequence"/>
</dbReference>
<dbReference type="PROSITE" id="PS00061">
    <property type="entry name" value="ADH_SHORT"/>
    <property type="match status" value="1"/>
</dbReference>
<gene>
    <name evidence="3" type="primary">fabG_4</name>
    <name evidence="3" type="ORF">CHRY9390_02331</name>
</gene>
<organism evidence="3 4">
    <name type="scientific">Chryseobacterium aquaeductus</name>
    <dbReference type="NCBI Taxonomy" id="2675056"/>
    <lineage>
        <taxon>Bacteria</taxon>
        <taxon>Pseudomonadati</taxon>
        <taxon>Bacteroidota</taxon>
        <taxon>Flavobacteriia</taxon>
        <taxon>Flavobacteriales</taxon>
        <taxon>Weeksellaceae</taxon>
        <taxon>Chryseobacterium group</taxon>
        <taxon>Chryseobacterium</taxon>
    </lineage>
</organism>
<dbReference type="InterPro" id="IPR036291">
    <property type="entry name" value="NAD(P)-bd_dom_sf"/>
</dbReference>
<dbReference type="SUPFAM" id="SSF51735">
    <property type="entry name" value="NAD(P)-binding Rossmann-fold domains"/>
    <property type="match status" value="1"/>
</dbReference>
<comment type="caution">
    <text evidence="3">The sequence shown here is derived from an EMBL/GenBank/DDBJ whole genome shotgun (WGS) entry which is preliminary data.</text>
</comment>
<dbReference type="PANTHER" id="PTHR42760">
    <property type="entry name" value="SHORT-CHAIN DEHYDROGENASES/REDUCTASES FAMILY MEMBER"/>
    <property type="match status" value="1"/>
</dbReference>
<name>A0A9N8QV81_9FLAO</name>
<protein>
    <submittedName>
        <fullName evidence="3">3-oxoacyl-[acyl-carrier-protein] reductase FabG</fullName>
        <ecNumber evidence="3">1.1.1.100</ecNumber>
    </submittedName>
</protein>
<dbReference type="InterPro" id="IPR020904">
    <property type="entry name" value="Sc_DH/Rdtase_CS"/>
</dbReference>
<dbReference type="InterPro" id="IPR002347">
    <property type="entry name" value="SDR_fam"/>
</dbReference>
<dbReference type="PRINTS" id="PR00080">
    <property type="entry name" value="SDRFAMILY"/>
</dbReference>
<dbReference type="Pfam" id="PF00106">
    <property type="entry name" value="adh_short"/>
    <property type="match status" value="1"/>
</dbReference>
<evidence type="ECO:0000256" key="1">
    <source>
        <dbReference type="ARBA" id="ARBA00006484"/>
    </source>
</evidence>
<dbReference type="EMBL" id="CAJIMS010000001">
    <property type="protein sequence ID" value="CAD7811284.1"/>
    <property type="molecule type" value="Genomic_DNA"/>
</dbReference>
<proteinExistence type="inferred from homology"/>
<reference evidence="3" key="1">
    <citation type="submission" date="2020-12" db="EMBL/GenBank/DDBJ databases">
        <authorList>
            <person name="Rodrigo-Torres L."/>
            <person name="Arahal R. D."/>
            <person name="Lucena T."/>
        </authorList>
    </citation>
    <scope>NUCLEOTIDE SEQUENCE</scope>
    <source>
        <strain evidence="3">CECT 9390</strain>
    </source>
</reference>
<keyword evidence="3" id="KW-0560">Oxidoreductase</keyword>
<evidence type="ECO:0000256" key="2">
    <source>
        <dbReference type="RuleBase" id="RU000363"/>
    </source>
</evidence>
<dbReference type="AlphaFoldDB" id="A0A9N8QV81"/>
<sequence length="224" mass="25046">MMMIIIGASNIDNFLYEKYKSPNYKFLGTYNNTYTNADELSKIDVTDYKQVSDWVENNIDFLENITLINCAGITYNSFAHKSDPDAWKKVIDVNLVGTFNCTRAILPIMRSQKFGRIINFSSVVASKGTPRISAYTASKSALWGMSKSLAQENAGLNITINNINLGYSELGMINQVSQEFLDALVKQIPAKNLCEPIDIFRTVDYLINCDYISGSSIDLKGVLI</sequence>
<comment type="similarity">
    <text evidence="1 2">Belongs to the short-chain dehydrogenases/reductases (SDR) family.</text>
</comment>
<evidence type="ECO:0000313" key="3">
    <source>
        <dbReference type="EMBL" id="CAD7811284.1"/>
    </source>
</evidence>
<dbReference type="Gene3D" id="3.40.50.720">
    <property type="entry name" value="NAD(P)-binding Rossmann-like Domain"/>
    <property type="match status" value="1"/>
</dbReference>
<evidence type="ECO:0000313" key="4">
    <source>
        <dbReference type="Proteomes" id="UP000662618"/>
    </source>
</evidence>
<accession>A0A9N8QV81</accession>
<keyword evidence="4" id="KW-1185">Reference proteome</keyword>
<dbReference type="PRINTS" id="PR00081">
    <property type="entry name" value="GDHRDH"/>
</dbReference>
<dbReference type="RefSeq" id="WP_162088608.1">
    <property type="nucleotide sequence ID" value="NZ_CAJIMS010000001.1"/>
</dbReference>
<dbReference type="EC" id="1.1.1.100" evidence="3"/>
<dbReference type="GO" id="GO:0004316">
    <property type="term" value="F:3-oxoacyl-[acyl-carrier-protein] reductase (NADPH) activity"/>
    <property type="evidence" value="ECO:0007669"/>
    <property type="project" value="UniProtKB-EC"/>
</dbReference>